<dbReference type="InterPro" id="IPR006201">
    <property type="entry name" value="Neur_channel"/>
</dbReference>
<dbReference type="SUPFAM" id="SSF63712">
    <property type="entry name" value="Nicotinic receptor ligand binding domain-like"/>
    <property type="match status" value="1"/>
</dbReference>
<organism evidence="3">
    <name type="scientific">Notodromas monacha</name>
    <dbReference type="NCBI Taxonomy" id="399045"/>
    <lineage>
        <taxon>Eukaryota</taxon>
        <taxon>Metazoa</taxon>
        <taxon>Ecdysozoa</taxon>
        <taxon>Arthropoda</taxon>
        <taxon>Crustacea</taxon>
        <taxon>Oligostraca</taxon>
        <taxon>Ostracoda</taxon>
        <taxon>Podocopa</taxon>
        <taxon>Podocopida</taxon>
        <taxon>Cypridocopina</taxon>
        <taxon>Cypridoidea</taxon>
        <taxon>Cyprididae</taxon>
        <taxon>Notodromas</taxon>
    </lineage>
</organism>
<evidence type="ECO:0000256" key="1">
    <source>
        <dbReference type="SAM" id="SignalP"/>
    </source>
</evidence>
<dbReference type="Proteomes" id="UP000678499">
    <property type="component" value="Unassembled WGS sequence"/>
</dbReference>
<dbReference type="GO" id="GO:0004888">
    <property type="term" value="F:transmembrane signaling receptor activity"/>
    <property type="evidence" value="ECO:0007669"/>
    <property type="project" value="InterPro"/>
</dbReference>
<feature type="chain" id="PRO_5036210425" description="Neurotransmitter-gated ion-channel ligand-binding domain-containing protein" evidence="1">
    <location>
        <begin position="24"/>
        <end position="155"/>
    </location>
</feature>
<feature type="signal peptide" evidence="1">
    <location>
        <begin position="1"/>
        <end position="23"/>
    </location>
</feature>
<evidence type="ECO:0000259" key="2">
    <source>
        <dbReference type="Pfam" id="PF02931"/>
    </source>
</evidence>
<accession>A0A7R9C1J0</accession>
<feature type="domain" description="Neurotransmitter-gated ion-channel ligand-binding" evidence="2">
    <location>
        <begin position="47"/>
        <end position="153"/>
    </location>
</feature>
<dbReference type="OrthoDB" id="407674at2759"/>
<keyword evidence="1" id="KW-0732">Signal</keyword>
<sequence length="155" mass="18194">MRNSHAFFGTLCCLSCVLPALRAQIVRSGYTRDSRRSLALHDILPEDATYDQHRPPGSPTIVSFHVTVLTIDSIDEESMTYATDIFLAQSWQDRRLRFHKKIDSEYRILDVNWLDSLWRPDVFFKNAKQVTFHEITVPNHYLWMFHDGTLLYMSK</sequence>
<dbReference type="InterPro" id="IPR036734">
    <property type="entry name" value="Neur_chan_lig-bd_sf"/>
</dbReference>
<dbReference type="Pfam" id="PF02931">
    <property type="entry name" value="Neur_chan_LBD"/>
    <property type="match status" value="1"/>
</dbReference>
<dbReference type="PANTHER" id="PTHR18945">
    <property type="entry name" value="NEUROTRANSMITTER GATED ION CHANNEL"/>
    <property type="match status" value="1"/>
</dbReference>
<dbReference type="GO" id="GO:0005230">
    <property type="term" value="F:extracellular ligand-gated monoatomic ion channel activity"/>
    <property type="evidence" value="ECO:0007669"/>
    <property type="project" value="InterPro"/>
</dbReference>
<reference evidence="3" key="1">
    <citation type="submission" date="2020-11" db="EMBL/GenBank/DDBJ databases">
        <authorList>
            <person name="Tran Van P."/>
        </authorList>
    </citation>
    <scope>NUCLEOTIDE SEQUENCE</scope>
</reference>
<dbReference type="Gene3D" id="2.70.170.10">
    <property type="entry name" value="Neurotransmitter-gated ion-channel ligand-binding domain"/>
    <property type="match status" value="1"/>
</dbReference>
<dbReference type="InterPro" id="IPR006202">
    <property type="entry name" value="Neur_chan_lig-bd"/>
</dbReference>
<dbReference type="GO" id="GO:0016020">
    <property type="term" value="C:membrane"/>
    <property type="evidence" value="ECO:0007669"/>
    <property type="project" value="InterPro"/>
</dbReference>
<proteinExistence type="predicted"/>
<dbReference type="EMBL" id="CAJPEX010006539">
    <property type="protein sequence ID" value="CAG0924106.1"/>
    <property type="molecule type" value="Genomic_DNA"/>
</dbReference>
<name>A0A7R9C1J0_9CRUS</name>
<dbReference type="EMBL" id="OA888576">
    <property type="protein sequence ID" value="CAD7283954.1"/>
    <property type="molecule type" value="Genomic_DNA"/>
</dbReference>
<evidence type="ECO:0000313" key="4">
    <source>
        <dbReference type="Proteomes" id="UP000678499"/>
    </source>
</evidence>
<gene>
    <name evidence="3" type="ORF">NMOB1V02_LOCUS11562</name>
</gene>
<protein>
    <recommendedName>
        <fullName evidence="2">Neurotransmitter-gated ion-channel ligand-binding domain-containing protein</fullName>
    </recommendedName>
</protein>
<evidence type="ECO:0000313" key="3">
    <source>
        <dbReference type="EMBL" id="CAD7283954.1"/>
    </source>
</evidence>
<dbReference type="AlphaFoldDB" id="A0A7R9C1J0"/>
<keyword evidence="4" id="KW-1185">Reference proteome</keyword>